<keyword evidence="2" id="KW-1185">Reference proteome</keyword>
<comment type="caution">
    <text evidence="1">The sequence shown here is derived from an EMBL/GenBank/DDBJ whole genome shotgun (WGS) entry which is preliminary data.</text>
</comment>
<dbReference type="AlphaFoldDB" id="A0A017SV31"/>
<evidence type="ECO:0000313" key="2">
    <source>
        <dbReference type="Proteomes" id="UP000019678"/>
    </source>
</evidence>
<dbReference type="EMBL" id="ASRX01000096">
    <property type="protein sequence ID" value="EYF00853.1"/>
    <property type="molecule type" value="Genomic_DNA"/>
</dbReference>
<protein>
    <submittedName>
        <fullName evidence="1">Uncharacterized protein</fullName>
    </submittedName>
</protein>
<evidence type="ECO:0000313" key="1">
    <source>
        <dbReference type="EMBL" id="EYF00853.1"/>
    </source>
</evidence>
<reference evidence="1 2" key="1">
    <citation type="submission" date="2013-05" db="EMBL/GenBank/DDBJ databases">
        <title>Genome assembly of Chondromyces apiculatus DSM 436.</title>
        <authorList>
            <person name="Sharma G."/>
            <person name="Khatri I."/>
            <person name="Kaur C."/>
            <person name="Mayilraj S."/>
            <person name="Subramanian S."/>
        </authorList>
    </citation>
    <scope>NUCLEOTIDE SEQUENCE [LARGE SCALE GENOMIC DNA]</scope>
    <source>
        <strain evidence="1 2">DSM 436</strain>
    </source>
</reference>
<proteinExistence type="predicted"/>
<name>A0A017SV31_9BACT</name>
<dbReference type="OrthoDB" id="9876833at2"/>
<gene>
    <name evidence="1" type="ORF">CAP_8942</name>
</gene>
<dbReference type="RefSeq" id="WP_044250340.1">
    <property type="nucleotide sequence ID" value="NZ_ASRX01000096.1"/>
</dbReference>
<accession>A0A017SV31</accession>
<organism evidence="1 2">
    <name type="scientific">Chondromyces apiculatus DSM 436</name>
    <dbReference type="NCBI Taxonomy" id="1192034"/>
    <lineage>
        <taxon>Bacteria</taxon>
        <taxon>Pseudomonadati</taxon>
        <taxon>Myxococcota</taxon>
        <taxon>Polyangia</taxon>
        <taxon>Polyangiales</taxon>
        <taxon>Polyangiaceae</taxon>
        <taxon>Chondromyces</taxon>
    </lineage>
</organism>
<sequence>MSRAEAARKAQSNILGDAVWEAPPGALAACPSLVEVATTEIGDVPGGVTVTVRAQDSGAVQEIQARSRLLARIAGGRQNGADPCPVVANRTQVLSQDLPDGVSLLVLPRQASDLDWLRAETRERLHELAAMHAEPTAGR</sequence>
<dbReference type="Proteomes" id="UP000019678">
    <property type="component" value="Unassembled WGS sequence"/>
</dbReference>